<keyword evidence="4" id="KW-0735">Signal-anchor</keyword>
<keyword evidence="10" id="KW-1185">Reference proteome</keyword>
<evidence type="ECO:0000256" key="1">
    <source>
        <dbReference type="ARBA" id="ARBA00004606"/>
    </source>
</evidence>
<comment type="similarity">
    <text evidence="2">Belongs to the glycosyltransferase 31 family. Beta3-Gal-T subfamily.</text>
</comment>
<keyword evidence="6 8" id="KW-0472">Membrane</keyword>
<keyword evidence="3 8" id="KW-0812">Transmembrane</keyword>
<protein>
    <submittedName>
        <fullName evidence="9">Uncharacterized protein</fullName>
    </submittedName>
</protein>
<reference evidence="9 10" key="1">
    <citation type="journal article" date="2015" name="Plant Cell">
        <title>Oil accumulation by the oleaginous diatom Fistulifera solaris as revealed by the genome and transcriptome.</title>
        <authorList>
            <person name="Tanaka T."/>
            <person name="Maeda Y."/>
            <person name="Veluchamy A."/>
            <person name="Tanaka M."/>
            <person name="Abida H."/>
            <person name="Marechal E."/>
            <person name="Bowler C."/>
            <person name="Muto M."/>
            <person name="Sunaga Y."/>
            <person name="Tanaka M."/>
            <person name="Yoshino T."/>
            <person name="Taniguchi T."/>
            <person name="Fukuda Y."/>
            <person name="Nemoto M."/>
            <person name="Matsumoto M."/>
            <person name="Wong P.S."/>
            <person name="Aburatani S."/>
            <person name="Fujibuchi W."/>
        </authorList>
    </citation>
    <scope>NUCLEOTIDE SEQUENCE [LARGE SCALE GENOMIC DNA]</scope>
    <source>
        <strain evidence="9 10">JPCC DA0580</strain>
    </source>
</reference>
<dbReference type="GO" id="GO:0016020">
    <property type="term" value="C:membrane"/>
    <property type="evidence" value="ECO:0007669"/>
    <property type="project" value="UniProtKB-SubCell"/>
</dbReference>
<feature type="transmembrane region" description="Helical" evidence="8">
    <location>
        <begin position="46"/>
        <end position="66"/>
    </location>
</feature>
<evidence type="ECO:0000256" key="4">
    <source>
        <dbReference type="ARBA" id="ARBA00022968"/>
    </source>
</evidence>
<dbReference type="OrthoDB" id="414175at2759"/>
<name>A0A1Z5JKF7_FISSO</name>
<evidence type="ECO:0000256" key="8">
    <source>
        <dbReference type="SAM" id="Phobius"/>
    </source>
</evidence>
<dbReference type="InterPro" id="IPR026050">
    <property type="entry name" value="C1GALT1/C1GALT1_chp1"/>
</dbReference>
<dbReference type="InParanoid" id="A0A1Z5JKF7"/>
<proteinExistence type="inferred from homology"/>
<comment type="caution">
    <text evidence="9">The sequence shown here is derived from an EMBL/GenBank/DDBJ whole genome shotgun (WGS) entry which is preliminary data.</text>
</comment>
<dbReference type="Proteomes" id="UP000198406">
    <property type="component" value="Unassembled WGS sequence"/>
</dbReference>
<feature type="compositionally biased region" description="Polar residues" evidence="7">
    <location>
        <begin position="22"/>
        <end position="31"/>
    </location>
</feature>
<gene>
    <name evidence="9" type="ORF">FisN_1Hh474</name>
</gene>
<evidence type="ECO:0000256" key="6">
    <source>
        <dbReference type="ARBA" id="ARBA00023136"/>
    </source>
</evidence>
<dbReference type="Gene3D" id="3.90.550.50">
    <property type="match status" value="1"/>
</dbReference>
<accession>A0A1Z5JKF7</accession>
<feature type="region of interest" description="Disordered" evidence="7">
    <location>
        <begin position="13"/>
        <end position="40"/>
    </location>
</feature>
<evidence type="ECO:0000256" key="5">
    <source>
        <dbReference type="ARBA" id="ARBA00022989"/>
    </source>
</evidence>
<dbReference type="PANTHER" id="PTHR23033">
    <property type="entry name" value="BETA1,3-GALACTOSYLTRANSFERASE"/>
    <property type="match status" value="1"/>
</dbReference>
<sequence length="447" mass="51305">MASHLHARKKHVIEDDMPSEYPSPNSISDNPKSGKRQRRRRGEDRCAALAVAIFLILGFFLGYVLLHHQHRKVILHVMRNPWAHGTAVFRRRRQGFHHHFYSGPPRFVTVVMPSVVNPKGRGLRLDSIHKTWGPYARAIFVLHNQTEFPQGSHLTFSEEKEPSDTFSYPQTLLLPDMIGVDDGLPRLFYTIRAIHERVDPDFCFFVNDHTFVIPEHLCTYLDGLNAEDDLYAGHALRNGKEDVFNSGAAGYLLSRGTMKKLMQKWDEHADKCWVGPDASAWLQGNPGLVTAQCLESIGIHAIDTREHNKWHRFHAFPLTRVVAGKVDGWYNKKHEGMEAFRGFDKSYGELLKGEDCCSKETVSFHYVEYLECMALFATREALIRSPRMSDDQLKEFVLKTWPKERGDYGFYSMVLPKLNNDEEWTPLLAVLRKISIPTAPDTDCILM</sequence>
<evidence type="ECO:0000256" key="3">
    <source>
        <dbReference type="ARBA" id="ARBA00022692"/>
    </source>
</evidence>
<organism evidence="9 10">
    <name type="scientific">Fistulifera solaris</name>
    <name type="common">Oleaginous diatom</name>
    <dbReference type="NCBI Taxonomy" id="1519565"/>
    <lineage>
        <taxon>Eukaryota</taxon>
        <taxon>Sar</taxon>
        <taxon>Stramenopiles</taxon>
        <taxon>Ochrophyta</taxon>
        <taxon>Bacillariophyta</taxon>
        <taxon>Bacillariophyceae</taxon>
        <taxon>Bacillariophycidae</taxon>
        <taxon>Naviculales</taxon>
        <taxon>Naviculaceae</taxon>
        <taxon>Fistulifera</taxon>
    </lineage>
</organism>
<evidence type="ECO:0000256" key="2">
    <source>
        <dbReference type="ARBA" id="ARBA00006462"/>
    </source>
</evidence>
<dbReference type="AlphaFoldDB" id="A0A1Z5JKF7"/>
<dbReference type="GO" id="GO:0016263">
    <property type="term" value="F:glycoprotein-N-acetylgalactosamine 3-beta-galactosyltransferase activity"/>
    <property type="evidence" value="ECO:0007669"/>
    <property type="project" value="TreeGrafter"/>
</dbReference>
<keyword evidence="5 8" id="KW-1133">Transmembrane helix</keyword>
<evidence type="ECO:0000313" key="9">
    <source>
        <dbReference type="EMBL" id="GAX14278.1"/>
    </source>
</evidence>
<comment type="subcellular location">
    <subcellularLocation>
        <location evidence="1">Membrane</location>
        <topology evidence="1">Single-pass type II membrane protein</topology>
    </subcellularLocation>
</comment>
<dbReference type="PANTHER" id="PTHR23033:SF14">
    <property type="entry name" value="GLYCOPROTEIN-N-ACETYLGALACTOSAMINE 3-BETA-GALACTOSYLTRANSFERASE 1-RELATED"/>
    <property type="match status" value="1"/>
</dbReference>
<evidence type="ECO:0000256" key="7">
    <source>
        <dbReference type="SAM" id="MobiDB-lite"/>
    </source>
</evidence>
<evidence type="ECO:0000313" key="10">
    <source>
        <dbReference type="Proteomes" id="UP000198406"/>
    </source>
</evidence>
<dbReference type="EMBL" id="BDSP01000078">
    <property type="protein sequence ID" value="GAX14278.1"/>
    <property type="molecule type" value="Genomic_DNA"/>
</dbReference>